<comment type="catalytic activity">
    <reaction evidence="8">
        <text>L-seryl-[protein] + ATP = O-phospho-L-seryl-[protein] + ADP + H(+)</text>
        <dbReference type="Rhea" id="RHEA:17989"/>
        <dbReference type="Rhea" id="RHEA-COMP:9863"/>
        <dbReference type="Rhea" id="RHEA-COMP:11604"/>
        <dbReference type="ChEBI" id="CHEBI:15378"/>
        <dbReference type="ChEBI" id="CHEBI:29999"/>
        <dbReference type="ChEBI" id="CHEBI:30616"/>
        <dbReference type="ChEBI" id="CHEBI:83421"/>
        <dbReference type="ChEBI" id="CHEBI:456216"/>
        <dbReference type="EC" id="2.7.11.1"/>
    </reaction>
</comment>
<evidence type="ECO:0000256" key="10">
    <source>
        <dbReference type="SAM" id="MobiDB-lite"/>
    </source>
</evidence>
<feature type="domain" description="Protein kinase" evidence="11">
    <location>
        <begin position="1"/>
        <end position="97"/>
    </location>
</feature>
<keyword evidence="5" id="KW-0418">Kinase</keyword>
<organism evidence="12">
    <name type="scientific">Palpitomonas bilix</name>
    <dbReference type="NCBI Taxonomy" id="652834"/>
    <lineage>
        <taxon>Eukaryota</taxon>
        <taxon>Eukaryota incertae sedis</taxon>
    </lineage>
</organism>
<evidence type="ECO:0000256" key="7">
    <source>
        <dbReference type="ARBA" id="ARBA00047899"/>
    </source>
</evidence>
<evidence type="ECO:0000256" key="6">
    <source>
        <dbReference type="ARBA" id="ARBA00022840"/>
    </source>
</evidence>
<accession>A0A7S3FZ10</accession>
<comment type="catalytic activity">
    <reaction evidence="7">
        <text>L-threonyl-[protein] + ATP = O-phospho-L-threonyl-[protein] + ADP + H(+)</text>
        <dbReference type="Rhea" id="RHEA:46608"/>
        <dbReference type="Rhea" id="RHEA-COMP:11060"/>
        <dbReference type="Rhea" id="RHEA-COMP:11605"/>
        <dbReference type="ChEBI" id="CHEBI:15378"/>
        <dbReference type="ChEBI" id="CHEBI:30013"/>
        <dbReference type="ChEBI" id="CHEBI:30616"/>
        <dbReference type="ChEBI" id="CHEBI:61977"/>
        <dbReference type="ChEBI" id="CHEBI:456216"/>
        <dbReference type="EC" id="2.7.11.1"/>
    </reaction>
</comment>
<dbReference type="InterPro" id="IPR000719">
    <property type="entry name" value="Prot_kinase_dom"/>
</dbReference>
<feature type="compositionally biased region" description="Low complexity" evidence="10">
    <location>
        <begin position="124"/>
        <end position="137"/>
    </location>
</feature>
<dbReference type="PROSITE" id="PS50011">
    <property type="entry name" value="PROTEIN_KINASE_DOM"/>
    <property type="match status" value="1"/>
</dbReference>
<name>A0A7S3FZ10_9EUKA</name>
<dbReference type="GO" id="GO:0005524">
    <property type="term" value="F:ATP binding"/>
    <property type="evidence" value="ECO:0007669"/>
    <property type="project" value="UniProtKB-KW"/>
</dbReference>
<evidence type="ECO:0000313" key="12">
    <source>
        <dbReference type="EMBL" id="CAE0239410.1"/>
    </source>
</evidence>
<dbReference type="Gene3D" id="1.10.510.10">
    <property type="entry name" value="Transferase(Phosphotransferase) domain 1"/>
    <property type="match status" value="1"/>
</dbReference>
<dbReference type="EMBL" id="HBIB01002359">
    <property type="protein sequence ID" value="CAE0239410.1"/>
    <property type="molecule type" value="Transcribed_RNA"/>
</dbReference>
<protein>
    <recommendedName>
        <fullName evidence="1">non-specific serine/threonine protein kinase</fullName>
        <ecNumber evidence="1">2.7.11.1</ecNumber>
    </recommendedName>
</protein>
<keyword evidence="6" id="KW-0067">ATP-binding</keyword>
<evidence type="ECO:0000256" key="9">
    <source>
        <dbReference type="SAM" id="Coils"/>
    </source>
</evidence>
<evidence type="ECO:0000256" key="5">
    <source>
        <dbReference type="ARBA" id="ARBA00022777"/>
    </source>
</evidence>
<reference evidence="12" key="1">
    <citation type="submission" date="2021-01" db="EMBL/GenBank/DDBJ databases">
        <authorList>
            <person name="Corre E."/>
            <person name="Pelletier E."/>
            <person name="Niang G."/>
            <person name="Scheremetjew M."/>
            <person name="Finn R."/>
            <person name="Kale V."/>
            <person name="Holt S."/>
            <person name="Cochrane G."/>
            <person name="Meng A."/>
            <person name="Brown T."/>
            <person name="Cohen L."/>
        </authorList>
    </citation>
    <scope>NUCLEOTIDE SEQUENCE</scope>
    <source>
        <strain evidence="12">NIES-2562</strain>
    </source>
</reference>
<feature type="compositionally biased region" description="Basic residues" evidence="10">
    <location>
        <begin position="104"/>
        <end position="115"/>
    </location>
</feature>
<proteinExistence type="predicted"/>
<keyword evidence="9" id="KW-0175">Coiled coil</keyword>
<dbReference type="Pfam" id="PF00069">
    <property type="entry name" value="Pkinase"/>
    <property type="match status" value="1"/>
</dbReference>
<dbReference type="AlphaFoldDB" id="A0A7S3FZ10"/>
<dbReference type="InterPro" id="IPR011009">
    <property type="entry name" value="Kinase-like_dom_sf"/>
</dbReference>
<gene>
    <name evidence="12" type="ORF">PBIL07802_LOCUS1558</name>
</gene>
<evidence type="ECO:0000256" key="2">
    <source>
        <dbReference type="ARBA" id="ARBA00022527"/>
    </source>
</evidence>
<dbReference type="EC" id="2.7.11.1" evidence="1"/>
<evidence type="ECO:0000256" key="1">
    <source>
        <dbReference type="ARBA" id="ARBA00012513"/>
    </source>
</evidence>
<dbReference type="GO" id="GO:0004674">
    <property type="term" value="F:protein serine/threonine kinase activity"/>
    <property type="evidence" value="ECO:0007669"/>
    <property type="project" value="UniProtKB-KW"/>
</dbReference>
<evidence type="ECO:0000259" key="11">
    <source>
        <dbReference type="PROSITE" id="PS50011"/>
    </source>
</evidence>
<evidence type="ECO:0000256" key="8">
    <source>
        <dbReference type="ARBA" id="ARBA00048679"/>
    </source>
</evidence>
<dbReference type="SUPFAM" id="SSF56112">
    <property type="entry name" value="Protein kinase-like (PK-like)"/>
    <property type="match status" value="1"/>
</dbReference>
<keyword evidence="4" id="KW-0547">Nucleotide-binding</keyword>
<dbReference type="PANTHER" id="PTHR44899:SF3">
    <property type="entry name" value="SERINE_THREONINE-PROTEIN KINASE NEK1"/>
    <property type="match status" value="1"/>
</dbReference>
<sequence>MIGTPFNLSPELINGQPYGSKSDLWALGCVMYELATCTNAFKGRNVANIAMKIMKQQYTPLPDGVYSSTFMLMQKSFFLRNPKNRPSAEDILDEPIVKEAMNKKRNIRMPSKSKKRGGDEDDAASAASTAQLSATATVELHTLRSTVEEQRKEMEAASQREAELKERIRQLEERLAAVEGKGGSTEPST</sequence>
<feature type="coiled-coil region" evidence="9">
    <location>
        <begin position="140"/>
        <end position="181"/>
    </location>
</feature>
<dbReference type="InterPro" id="IPR051131">
    <property type="entry name" value="NEK_Ser/Thr_kinase_NIMA"/>
</dbReference>
<dbReference type="PANTHER" id="PTHR44899">
    <property type="entry name" value="CAMK FAMILY PROTEIN KINASE"/>
    <property type="match status" value="1"/>
</dbReference>
<feature type="region of interest" description="Disordered" evidence="10">
    <location>
        <begin position="104"/>
        <end position="137"/>
    </location>
</feature>
<evidence type="ECO:0000256" key="3">
    <source>
        <dbReference type="ARBA" id="ARBA00022679"/>
    </source>
</evidence>
<keyword evidence="3" id="KW-0808">Transferase</keyword>
<keyword evidence="2" id="KW-0723">Serine/threonine-protein kinase</keyword>
<evidence type="ECO:0000256" key="4">
    <source>
        <dbReference type="ARBA" id="ARBA00022741"/>
    </source>
</evidence>